<keyword evidence="5 7" id="KW-1133">Transmembrane helix</keyword>
<dbReference type="EMBL" id="LR134355">
    <property type="protein sequence ID" value="VEG48417.1"/>
    <property type="molecule type" value="Genomic_DNA"/>
</dbReference>
<evidence type="ECO:0000256" key="1">
    <source>
        <dbReference type="ARBA" id="ARBA00004651"/>
    </source>
</evidence>
<dbReference type="GO" id="GO:0005886">
    <property type="term" value="C:plasma membrane"/>
    <property type="evidence" value="ECO:0007669"/>
    <property type="project" value="UniProtKB-SubCell"/>
</dbReference>
<keyword evidence="6 7" id="KW-0472">Membrane</keyword>
<evidence type="ECO:0000313" key="9">
    <source>
        <dbReference type="Proteomes" id="UP000282551"/>
    </source>
</evidence>
<comment type="similarity">
    <text evidence="2">Belongs to the UPF0410 family.</text>
</comment>
<keyword evidence="9" id="KW-1185">Reference proteome</keyword>
<evidence type="ECO:0000256" key="2">
    <source>
        <dbReference type="ARBA" id="ARBA00011006"/>
    </source>
</evidence>
<comment type="subcellular location">
    <subcellularLocation>
        <location evidence="1">Cell membrane</location>
        <topology evidence="1">Multi-pass membrane protein</topology>
    </subcellularLocation>
</comment>
<evidence type="ECO:0000256" key="6">
    <source>
        <dbReference type="ARBA" id="ARBA00023136"/>
    </source>
</evidence>
<dbReference type="Proteomes" id="UP000282551">
    <property type="component" value="Chromosome"/>
</dbReference>
<dbReference type="PANTHER" id="PTHR33884">
    <property type="entry name" value="UPF0410 PROTEIN YMGE"/>
    <property type="match status" value="1"/>
</dbReference>
<evidence type="ECO:0000256" key="7">
    <source>
        <dbReference type="SAM" id="Phobius"/>
    </source>
</evidence>
<evidence type="ECO:0000256" key="5">
    <source>
        <dbReference type="ARBA" id="ARBA00022989"/>
    </source>
</evidence>
<accession>A0A3S4RTE4</accession>
<feature type="transmembrane region" description="Helical" evidence="7">
    <location>
        <begin position="31"/>
        <end position="55"/>
    </location>
</feature>
<name>A0A3S4RTE4_MYCCI</name>
<keyword evidence="4 7" id="KW-0812">Transmembrane</keyword>
<dbReference type="AlphaFoldDB" id="A0A3S4RTE4"/>
<feature type="transmembrane region" description="Helical" evidence="7">
    <location>
        <begin position="6"/>
        <end position="24"/>
    </location>
</feature>
<feature type="transmembrane region" description="Helical" evidence="7">
    <location>
        <begin position="67"/>
        <end position="86"/>
    </location>
</feature>
<sequence length="96" mass="9805">MTITGVITAILIGAVVGVLARLILPGKQAIGIVLTVLVGIVAALIGTWLAQAMGISTNTSGVDWLELLVQLVVAVIGVALAAAVMGRRHRSGVVRR</sequence>
<proteinExistence type="inferred from homology"/>
<evidence type="ECO:0000256" key="4">
    <source>
        <dbReference type="ARBA" id="ARBA00022692"/>
    </source>
</evidence>
<gene>
    <name evidence="8" type="ORF">NCTC10485_02711</name>
</gene>
<evidence type="ECO:0000313" key="8">
    <source>
        <dbReference type="EMBL" id="VEG48417.1"/>
    </source>
</evidence>
<reference evidence="8 9" key="1">
    <citation type="submission" date="2018-12" db="EMBL/GenBank/DDBJ databases">
        <authorList>
            <consortium name="Pathogen Informatics"/>
        </authorList>
    </citation>
    <scope>NUCLEOTIDE SEQUENCE [LARGE SCALE GENOMIC DNA]</scope>
    <source>
        <strain evidence="8 9">NCTC10485</strain>
    </source>
</reference>
<keyword evidence="3" id="KW-1003">Cell membrane</keyword>
<dbReference type="RefSeq" id="WP_126334218.1">
    <property type="nucleotide sequence ID" value="NZ_AP022604.1"/>
</dbReference>
<dbReference type="PANTHER" id="PTHR33884:SF3">
    <property type="entry name" value="UPF0410 PROTEIN YMGE"/>
    <property type="match status" value="1"/>
</dbReference>
<organism evidence="8 9">
    <name type="scientific">Mycolicibacterium chitae</name>
    <name type="common">Mycobacterium chitae</name>
    <dbReference type="NCBI Taxonomy" id="1792"/>
    <lineage>
        <taxon>Bacteria</taxon>
        <taxon>Bacillati</taxon>
        <taxon>Actinomycetota</taxon>
        <taxon>Actinomycetes</taxon>
        <taxon>Mycobacteriales</taxon>
        <taxon>Mycobacteriaceae</taxon>
        <taxon>Mycolicibacterium</taxon>
    </lineage>
</organism>
<evidence type="ECO:0000256" key="3">
    <source>
        <dbReference type="ARBA" id="ARBA00022475"/>
    </source>
</evidence>
<dbReference type="InterPro" id="IPR007341">
    <property type="entry name" value="Transgly_assoc"/>
</dbReference>
<protein>
    <submittedName>
        <fullName evidence="8">Transglycosylase associated protein</fullName>
    </submittedName>
</protein>